<dbReference type="Pfam" id="PF10127">
    <property type="entry name" value="RlaP"/>
    <property type="match status" value="1"/>
</dbReference>
<evidence type="ECO:0000313" key="1">
    <source>
        <dbReference type="EMBL" id="MDM7860527.1"/>
    </source>
</evidence>
<comment type="caution">
    <text evidence="1">The sequence shown here is derived from an EMBL/GenBank/DDBJ whole genome shotgun (WGS) entry which is preliminary data.</text>
</comment>
<name>A0ABT7SWF7_9ALTE</name>
<dbReference type="EMBL" id="JAUCBP010000007">
    <property type="protein sequence ID" value="MDM7860527.1"/>
    <property type="molecule type" value="Genomic_DNA"/>
</dbReference>
<sequence>MTDAVKARIDAELSAIESKYKVRVLMAVESGSRAWGFASKDSDYDVRFLYMREPEWYLSPFVESKRDVIELPIEDELDINGWDLRKAVKLMAKSNPALLEWFSSDIVYREEEGFRATFAPLLAAYYSPRAGFYHYLHMAKGNFREYLKSDLVKTKKYFYVLRPILCMRWIESHSSIPPLFFETLVDKTVEDTELTNAIAELLVRKKAGFETDYDRPIPVISAFLKAELARLSDCAAAIAVNRKSTDDLARSFVRYVGNA</sequence>
<accession>A0ABT7SWF7</accession>
<dbReference type="Proteomes" id="UP001234343">
    <property type="component" value="Unassembled WGS sequence"/>
</dbReference>
<dbReference type="PANTHER" id="PTHR34817:SF2">
    <property type="entry name" value="NUCLEOTIDYLTRANSFERASE"/>
    <property type="match status" value="1"/>
</dbReference>
<gene>
    <name evidence="1" type="ORF">QTP81_07960</name>
</gene>
<dbReference type="PANTHER" id="PTHR34817">
    <property type="entry name" value="NUCLEOTIDYLTRANSFERASE"/>
    <property type="match status" value="1"/>
</dbReference>
<dbReference type="InterPro" id="IPR018775">
    <property type="entry name" value="RlaP"/>
</dbReference>
<keyword evidence="2" id="KW-1185">Reference proteome</keyword>
<reference evidence="1 2" key="1">
    <citation type="submission" date="2023-06" db="EMBL/GenBank/DDBJ databases">
        <title>Alteromonas sp. ASW11-36 isolated from intertidal sand.</title>
        <authorList>
            <person name="Li Y."/>
        </authorList>
    </citation>
    <scope>NUCLEOTIDE SEQUENCE [LARGE SCALE GENOMIC DNA]</scope>
    <source>
        <strain evidence="1 2">ASW11-36</strain>
    </source>
</reference>
<proteinExistence type="predicted"/>
<organism evidence="1 2">
    <name type="scientific">Alteromonas arenosi</name>
    <dbReference type="NCBI Taxonomy" id="3055817"/>
    <lineage>
        <taxon>Bacteria</taxon>
        <taxon>Pseudomonadati</taxon>
        <taxon>Pseudomonadota</taxon>
        <taxon>Gammaproteobacteria</taxon>
        <taxon>Alteromonadales</taxon>
        <taxon>Alteromonadaceae</taxon>
        <taxon>Alteromonas/Salinimonas group</taxon>
        <taxon>Alteromonas</taxon>
    </lineage>
</organism>
<evidence type="ECO:0000313" key="2">
    <source>
        <dbReference type="Proteomes" id="UP001234343"/>
    </source>
</evidence>
<protein>
    <submittedName>
        <fullName evidence="1">Nucleotidyltransferase domain-containing protein</fullName>
    </submittedName>
</protein>
<dbReference type="RefSeq" id="WP_289364823.1">
    <property type="nucleotide sequence ID" value="NZ_JAUCBP010000007.1"/>
</dbReference>